<evidence type="ECO:0008006" key="3">
    <source>
        <dbReference type="Google" id="ProtNLM"/>
    </source>
</evidence>
<dbReference type="Gene3D" id="3.40.50.720">
    <property type="entry name" value="NAD(P)-binding Rossmann-like Domain"/>
    <property type="match status" value="1"/>
</dbReference>
<dbReference type="InterPro" id="IPR029063">
    <property type="entry name" value="SAM-dependent_MTases_sf"/>
</dbReference>
<dbReference type="AlphaFoldDB" id="A0A2M7GA96"/>
<dbReference type="Pfam" id="PF13489">
    <property type="entry name" value="Methyltransf_23"/>
    <property type="match status" value="1"/>
</dbReference>
<gene>
    <name evidence="1" type="ORF">COW36_02840</name>
</gene>
<accession>A0A2M7GA96</accession>
<proteinExistence type="predicted"/>
<comment type="caution">
    <text evidence="1">The sequence shown here is derived from an EMBL/GenBank/DDBJ whole genome shotgun (WGS) entry which is preliminary data.</text>
</comment>
<sequence>MLATRLSYRACPVCEQHQTQLLGHLNYALFDDLDLPIRKSASGCLNCGMIFDDLELTERQLAHYYAQNEHYALAVQGGAGGYSDANQARYQRILTALEPLSQGAILDFGCGQGGFVRYCQAQGYHAIGLEPSLSSRQVGQTSELQIFASLEDIQKAYSGAAIGAVVMSHVLEHLLHPLEQLQQLSQWATQARFYLEVPDATAYLSRETMRWNELYFEHIAHFSPFHLALLAQRAGLQVQTEGIVPFSEIQAESQCAYLVAQALEPNRLESETIEIVKHLNWPAEILQVPEPELSAGRPVVLWGLSQYALLLLGSCPGLSAVSRLFDSSPAKQGRRIRGLEIEPPERIAALPAETLLVLPFSLSQQQMKRILKQDYSFAGEVLEV</sequence>
<reference evidence="1 2" key="1">
    <citation type="submission" date="2017-09" db="EMBL/GenBank/DDBJ databases">
        <title>Depth-based differentiation of microbial function through sediment-hosted aquifers and enrichment of novel symbionts in the deep terrestrial subsurface.</title>
        <authorList>
            <person name="Probst A.J."/>
            <person name="Ladd B."/>
            <person name="Jarett J.K."/>
            <person name="Geller-Mcgrath D.E."/>
            <person name="Sieber C.M."/>
            <person name="Emerson J.B."/>
            <person name="Anantharaman K."/>
            <person name="Thomas B.C."/>
            <person name="Malmstrom R."/>
            <person name="Stieglmeier M."/>
            <person name="Klingl A."/>
            <person name="Woyke T."/>
            <person name="Ryan C.M."/>
            <person name="Banfield J.F."/>
        </authorList>
    </citation>
    <scope>NUCLEOTIDE SEQUENCE [LARGE SCALE GENOMIC DNA]</scope>
    <source>
        <strain evidence="1">CG17_big_fil_post_rev_8_21_14_2_50_48_46</strain>
    </source>
</reference>
<dbReference type="Gene3D" id="3.40.50.150">
    <property type="entry name" value="Vaccinia Virus protein VP39"/>
    <property type="match status" value="1"/>
</dbReference>
<dbReference type="EMBL" id="PFFQ01000006">
    <property type="protein sequence ID" value="PIW19065.1"/>
    <property type="molecule type" value="Genomic_DNA"/>
</dbReference>
<dbReference type="SUPFAM" id="SSF53335">
    <property type="entry name" value="S-adenosyl-L-methionine-dependent methyltransferases"/>
    <property type="match status" value="1"/>
</dbReference>
<dbReference type="Proteomes" id="UP000231019">
    <property type="component" value="Unassembled WGS sequence"/>
</dbReference>
<evidence type="ECO:0000313" key="2">
    <source>
        <dbReference type="Proteomes" id="UP000231019"/>
    </source>
</evidence>
<name>A0A2M7GA96_9BACT</name>
<protein>
    <recommendedName>
        <fullName evidence="3">Methyltransferase</fullName>
    </recommendedName>
</protein>
<evidence type="ECO:0000313" key="1">
    <source>
        <dbReference type="EMBL" id="PIW19065.1"/>
    </source>
</evidence>
<organism evidence="1 2">
    <name type="scientific">bacterium (Candidatus Blackallbacteria) CG17_big_fil_post_rev_8_21_14_2_50_48_46</name>
    <dbReference type="NCBI Taxonomy" id="2014261"/>
    <lineage>
        <taxon>Bacteria</taxon>
        <taxon>Candidatus Blackallbacteria</taxon>
    </lineage>
</organism>